<keyword evidence="3 8" id="KW-0812">Transmembrane</keyword>
<gene>
    <name evidence="10" type="ORF">GCM10023153_32100</name>
</gene>
<evidence type="ECO:0000313" key="11">
    <source>
        <dbReference type="Proteomes" id="UP001500390"/>
    </source>
</evidence>
<keyword evidence="2" id="KW-1003">Cell membrane</keyword>
<evidence type="ECO:0000256" key="2">
    <source>
        <dbReference type="ARBA" id="ARBA00022475"/>
    </source>
</evidence>
<feature type="compositionally biased region" description="Basic and acidic residues" evidence="7">
    <location>
        <begin position="20"/>
        <end position="29"/>
    </location>
</feature>
<evidence type="ECO:0000256" key="6">
    <source>
        <dbReference type="ARBA" id="ARBA00038076"/>
    </source>
</evidence>
<dbReference type="PANTHER" id="PTHR30572:SF4">
    <property type="entry name" value="ABC TRANSPORTER PERMEASE YTRF"/>
    <property type="match status" value="1"/>
</dbReference>
<feature type="domain" description="ABC3 transporter permease C-terminal" evidence="9">
    <location>
        <begin position="328"/>
        <end position="445"/>
    </location>
</feature>
<feature type="transmembrane region" description="Helical" evidence="8">
    <location>
        <begin position="375"/>
        <end position="398"/>
    </location>
</feature>
<reference evidence="11" key="1">
    <citation type="journal article" date="2019" name="Int. J. Syst. Evol. Microbiol.">
        <title>The Global Catalogue of Microorganisms (GCM) 10K type strain sequencing project: providing services to taxonomists for standard genome sequencing and annotation.</title>
        <authorList>
            <consortium name="The Broad Institute Genomics Platform"/>
            <consortium name="The Broad Institute Genome Sequencing Center for Infectious Disease"/>
            <person name="Wu L."/>
            <person name="Ma J."/>
        </authorList>
    </citation>
    <scope>NUCLEOTIDE SEQUENCE [LARGE SCALE GENOMIC DNA]</scope>
    <source>
        <strain evidence="11">JCM 17738</strain>
    </source>
</reference>
<feature type="transmembrane region" description="Helical" evidence="8">
    <location>
        <begin position="60"/>
        <end position="82"/>
    </location>
</feature>
<feature type="transmembrane region" description="Helical" evidence="8">
    <location>
        <begin position="933"/>
        <end position="961"/>
    </location>
</feature>
<feature type="transmembrane region" description="Helical" evidence="8">
    <location>
        <begin position="501"/>
        <end position="529"/>
    </location>
</feature>
<feature type="compositionally biased region" description="Gly residues" evidence="7">
    <location>
        <begin position="10"/>
        <end position="19"/>
    </location>
</feature>
<feature type="domain" description="ABC3 transporter permease C-terminal" evidence="9">
    <location>
        <begin position="841"/>
        <end position="964"/>
    </location>
</feature>
<keyword evidence="4 8" id="KW-1133">Transmembrane helix</keyword>
<feature type="transmembrane region" description="Helical" evidence="8">
    <location>
        <begin position="462"/>
        <end position="481"/>
    </location>
</feature>
<feature type="region of interest" description="Disordered" evidence="7">
    <location>
        <begin position="1"/>
        <end position="32"/>
    </location>
</feature>
<proteinExistence type="inferred from homology"/>
<dbReference type="Pfam" id="PF02687">
    <property type="entry name" value="FtsX"/>
    <property type="match status" value="2"/>
</dbReference>
<accession>A0ABP8KAG4</accession>
<feature type="transmembrane region" description="Helical" evidence="8">
    <location>
        <begin position="837"/>
        <end position="863"/>
    </location>
</feature>
<evidence type="ECO:0000256" key="5">
    <source>
        <dbReference type="ARBA" id="ARBA00023136"/>
    </source>
</evidence>
<organism evidence="10 11">
    <name type="scientific">Ornithinibacter aureus</name>
    <dbReference type="NCBI Taxonomy" id="622664"/>
    <lineage>
        <taxon>Bacteria</taxon>
        <taxon>Bacillati</taxon>
        <taxon>Actinomycetota</taxon>
        <taxon>Actinomycetes</taxon>
        <taxon>Micrococcales</taxon>
        <taxon>Intrasporangiaceae</taxon>
        <taxon>Ornithinibacter</taxon>
    </lineage>
</organism>
<feature type="transmembrane region" description="Helical" evidence="8">
    <location>
        <begin position="418"/>
        <end position="441"/>
    </location>
</feature>
<dbReference type="Proteomes" id="UP001500390">
    <property type="component" value="Unassembled WGS sequence"/>
</dbReference>
<comment type="subcellular location">
    <subcellularLocation>
        <location evidence="1">Cell membrane</location>
        <topology evidence="1">Multi-pass membrane protein</topology>
    </subcellularLocation>
</comment>
<evidence type="ECO:0000256" key="7">
    <source>
        <dbReference type="SAM" id="MobiDB-lite"/>
    </source>
</evidence>
<dbReference type="EMBL" id="BAABFX010000048">
    <property type="protein sequence ID" value="GAA4402736.1"/>
    <property type="molecule type" value="Genomic_DNA"/>
</dbReference>
<keyword evidence="11" id="KW-1185">Reference proteome</keyword>
<evidence type="ECO:0000256" key="1">
    <source>
        <dbReference type="ARBA" id="ARBA00004651"/>
    </source>
</evidence>
<feature type="transmembrane region" description="Helical" evidence="8">
    <location>
        <begin position="322"/>
        <end position="345"/>
    </location>
</feature>
<dbReference type="InterPro" id="IPR003838">
    <property type="entry name" value="ABC3_permease_C"/>
</dbReference>
<comment type="similarity">
    <text evidence="6">Belongs to the ABC-4 integral membrane protein family.</text>
</comment>
<dbReference type="InterPro" id="IPR050250">
    <property type="entry name" value="Macrolide_Exporter_MacB"/>
</dbReference>
<evidence type="ECO:0000256" key="8">
    <source>
        <dbReference type="SAM" id="Phobius"/>
    </source>
</evidence>
<feature type="transmembrane region" description="Helical" evidence="8">
    <location>
        <begin position="884"/>
        <end position="913"/>
    </location>
</feature>
<name>A0ABP8KAG4_9MICO</name>
<evidence type="ECO:0000259" key="9">
    <source>
        <dbReference type="Pfam" id="PF02687"/>
    </source>
</evidence>
<evidence type="ECO:0000256" key="4">
    <source>
        <dbReference type="ARBA" id="ARBA00022989"/>
    </source>
</evidence>
<sequence>MTTLVRPEGRPGGPTGGRADGGRHTRDAGGEPSRFAAWRASWAVALRMARRDVRRHKGRSALVVVMVVLPTLLLSALVTVAATSDVSGAEVIPSMMGSGQALLEGPDALMISQEASTTQGYGSGPEQAKPVPGFDASGDAFTNADAVSQLVGAPVVPTSTFLARTTIGDRRVSVDATALDGRAGLGDKLRLLSGRWPEGDRQALVTAHWLSRGLPDSGTVTVTVAGAQHTLDIVGVAAIRELYGSPGLVVSEPLRNGTTSVSGRHAWIVTGDDPVTWSEVLALNQYGFQVTSAAVLRDPPSTAEIPEEARGSAAADNQQLNLVIALGAAMLLITTALLVGPAFAVSAARQRRTLALAASNGASTAVLRRTVLAQALVLGTASAVLGVLLGVAAARGIIAWTMRGGQGIAGPFDIRWGLLAGVALCAVASTLIAALAPARRLGRLDIVGVMRGQSVSPRPSRWVFAAGLLIAGAGGALILWGTGLISTDGGVRYVFGVSPEVFVVAGAVALILGALFLVPMVLAGVGRLGGSLPTSLRIAARDLARHRSRSAPSVAAVLAAVSGLTFGLTGLSSDTVQREREYVAQTIRGEALVQAPTGLLDVAAVRAAAPSLVVSENFAVDTGDPWLRDEEPTAPYRLLFANVVPDGCTPERSVNDLQWIPPNDDEAYLGSPCQVAGTNGYNGMTLTLLPADEIARRLGLDAAQSQAVRDGAAVVRGTRGVDASGTVRIVRGTTLADPTAVEVVDAVQDLEVDQDVRVPVIAMPQTKDSAARMLGASLVLAIDTPTTRDWPTLPTTLTVRDPSGSPISDETAEQLSLALGDDAWVAVEQGFQREDRLVVAILLGVFALLVLVITLTSTALTLAEQQSDQATLAALGATRGTRRAMAAAQAFMLAAVGCLLGVAVGLVPGSAMARLLTSQGWDPLTGASTSDGAILVIPWFSLLIVGVLVPVVAGAIAWAGIRKAPQVTRRAT</sequence>
<keyword evidence="5 8" id="KW-0472">Membrane</keyword>
<dbReference type="RefSeq" id="WP_159901784.1">
    <property type="nucleotide sequence ID" value="NZ_BAABFX010000048.1"/>
</dbReference>
<evidence type="ECO:0000313" key="10">
    <source>
        <dbReference type="EMBL" id="GAA4402736.1"/>
    </source>
</evidence>
<protein>
    <recommendedName>
        <fullName evidence="9">ABC3 transporter permease C-terminal domain-containing protein</fullName>
    </recommendedName>
</protein>
<feature type="transmembrane region" description="Helical" evidence="8">
    <location>
        <begin position="550"/>
        <end position="571"/>
    </location>
</feature>
<dbReference type="PANTHER" id="PTHR30572">
    <property type="entry name" value="MEMBRANE COMPONENT OF TRANSPORTER-RELATED"/>
    <property type="match status" value="1"/>
</dbReference>
<evidence type="ECO:0000256" key="3">
    <source>
        <dbReference type="ARBA" id="ARBA00022692"/>
    </source>
</evidence>
<comment type="caution">
    <text evidence="10">The sequence shown here is derived from an EMBL/GenBank/DDBJ whole genome shotgun (WGS) entry which is preliminary data.</text>
</comment>